<gene>
    <name evidence="7" type="ORF">DU478_10280</name>
</gene>
<name>A0A369TM82_9RHOB</name>
<sequence length="322" mass="33934">MIRRIPGWVWRALQLAMALGLLALLWQAADGPDAARRLANADWGPLLLALLALTMQTVLSAVRWQVTARQLGIFFGAGHAVREYYLAQVVNQSLPGGMIGDAGRAYRARAQAGLMASGQSVVIERLAGQVVMFAALAVGFFATFAAPGGLDWPRALAIPVAAALAAGCALPAVLWAATRLRGVLGKAAARLWRLLDRTMLDKRILPYQVALGIGTTLCNLAAFAFCARAVGIDLSVGAVMALVPLILFTMLIPISVSGWGLREGAAAALLPLAGASASSGLAASVAFGLTFIVAVLPGVIFLRIDPKRRDRARRDRPPRKAD</sequence>
<feature type="transmembrane region" description="Helical" evidence="6">
    <location>
        <begin position="238"/>
        <end position="261"/>
    </location>
</feature>
<keyword evidence="8" id="KW-1185">Reference proteome</keyword>
<evidence type="ECO:0000256" key="6">
    <source>
        <dbReference type="SAM" id="Phobius"/>
    </source>
</evidence>
<protein>
    <submittedName>
        <fullName evidence="7">UPF0104 family protein</fullName>
    </submittedName>
</protein>
<feature type="transmembrane region" description="Helical" evidence="6">
    <location>
        <begin position="130"/>
        <end position="150"/>
    </location>
</feature>
<reference evidence="7 8" key="1">
    <citation type="submission" date="2018-07" db="EMBL/GenBank/DDBJ databases">
        <title>Thalassococcus profundi sp. nov., a marine bacterium isolated from deep seawater of Okinawa Trough.</title>
        <authorList>
            <person name="Yu M."/>
        </authorList>
    </citation>
    <scope>NUCLEOTIDE SEQUENCE [LARGE SCALE GENOMIC DNA]</scope>
    <source>
        <strain evidence="7 8">WRAS1</strain>
    </source>
</reference>
<evidence type="ECO:0000313" key="8">
    <source>
        <dbReference type="Proteomes" id="UP000253977"/>
    </source>
</evidence>
<evidence type="ECO:0000256" key="4">
    <source>
        <dbReference type="ARBA" id="ARBA00022989"/>
    </source>
</evidence>
<organism evidence="7 8">
    <name type="scientific">Thalassococcus profundi</name>
    <dbReference type="NCBI Taxonomy" id="2282382"/>
    <lineage>
        <taxon>Bacteria</taxon>
        <taxon>Pseudomonadati</taxon>
        <taxon>Pseudomonadota</taxon>
        <taxon>Alphaproteobacteria</taxon>
        <taxon>Rhodobacterales</taxon>
        <taxon>Roseobacteraceae</taxon>
        <taxon>Thalassococcus</taxon>
    </lineage>
</organism>
<accession>A0A369TM82</accession>
<dbReference type="InterPro" id="IPR022791">
    <property type="entry name" value="L-PG_synthase/AglD"/>
</dbReference>
<evidence type="ECO:0000256" key="5">
    <source>
        <dbReference type="ARBA" id="ARBA00023136"/>
    </source>
</evidence>
<keyword evidence="2" id="KW-1003">Cell membrane</keyword>
<dbReference type="Proteomes" id="UP000253977">
    <property type="component" value="Unassembled WGS sequence"/>
</dbReference>
<dbReference type="PANTHER" id="PTHR40277">
    <property type="entry name" value="BLL5419 PROTEIN"/>
    <property type="match status" value="1"/>
</dbReference>
<comment type="subcellular location">
    <subcellularLocation>
        <location evidence="1">Cell membrane</location>
        <topology evidence="1">Multi-pass membrane protein</topology>
    </subcellularLocation>
</comment>
<keyword evidence="5 6" id="KW-0472">Membrane</keyword>
<keyword evidence="4 6" id="KW-1133">Transmembrane helix</keyword>
<dbReference type="RefSeq" id="WP_114510872.1">
    <property type="nucleotide sequence ID" value="NZ_QPMK01000006.1"/>
</dbReference>
<keyword evidence="3 6" id="KW-0812">Transmembrane</keyword>
<evidence type="ECO:0000256" key="3">
    <source>
        <dbReference type="ARBA" id="ARBA00022692"/>
    </source>
</evidence>
<feature type="transmembrane region" description="Helical" evidence="6">
    <location>
        <begin position="156"/>
        <end position="177"/>
    </location>
</feature>
<dbReference type="OrthoDB" id="9126302at2"/>
<proteinExistence type="predicted"/>
<evidence type="ECO:0000256" key="1">
    <source>
        <dbReference type="ARBA" id="ARBA00004651"/>
    </source>
</evidence>
<dbReference type="Pfam" id="PF03706">
    <property type="entry name" value="LPG_synthase_TM"/>
    <property type="match status" value="1"/>
</dbReference>
<dbReference type="GO" id="GO:0005886">
    <property type="term" value="C:plasma membrane"/>
    <property type="evidence" value="ECO:0007669"/>
    <property type="project" value="UniProtKB-SubCell"/>
</dbReference>
<evidence type="ECO:0000313" key="7">
    <source>
        <dbReference type="EMBL" id="RDD66300.1"/>
    </source>
</evidence>
<evidence type="ECO:0000256" key="2">
    <source>
        <dbReference type="ARBA" id="ARBA00022475"/>
    </source>
</evidence>
<dbReference type="EMBL" id="QPMK01000006">
    <property type="protein sequence ID" value="RDD66300.1"/>
    <property type="molecule type" value="Genomic_DNA"/>
</dbReference>
<comment type="caution">
    <text evidence="7">The sequence shown here is derived from an EMBL/GenBank/DDBJ whole genome shotgun (WGS) entry which is preliminary data.</text>
</comment>
<feature type="transmembrane region" description="Helical" evidence="6">
    <location>
        <begin position="281"/>
        <end position="304"/>
    </location>
</feature>
<dbReference type="PANTHER" id="PTHR40277:SF1">
    <property type="entry name" value="BLL5419 PROTEIN"/>
    <property type="match status" value="1"/>
</dbReference>
<dbReference type="AlphaFoldDB" id="A0A369TM82"/>